<dbReference type="SUPFAM" id="SSF89550">
    <property type="entry name" value="PHP domain-like"/>
    <property type="match status" value="1"/>
</dbReference>
<dbReference type="OrthoDB" id="9803237at2"/>
<dbReference type="Pfam" id="PF17657">
    <property type="entry name" value="DNA_pol3_finger"/>
    <property type="match status" value="1"/>
</dbReference>
<dbReference type="EC" id="2.7.7.7" evidence="3"/>
<dbReference type="InterPro" id="IPR016195">
    <property type="entry name" value="Pol/histidinol_Pase-like"/>
</dbReference>
<dbReference type="NCBIfam" id="NF004226">
    <property type="entry name" value="PRK05673.1"/>
    <property type="match status" value="1"/>
</dbReference>
<dbReference type="NCBIfam" id="TIGR00594">
    <property type="entry name" value="polc"/>
    <property type="match status" value="1"/>
</dbReference>
<evidence type="ECO:0000259" key="11">
    <source>
        <dbReference type="SMART" id="SM00481"/>
    </source>
</evidence>
<dbReference type="InterPro" id="IPR040982">
    <property type="entry name" value="DNA_pol3_finger"/>
</dbReference>
<keyword evidence="8" id="KW-0239">DNA-directed DNA polymerase</keyword>
<dbReference type="InterPro" id="IPR004013">
    <property type="entry name" value="PHP_dom"/>
</dbReference>
<dbReference type="InterPro" id="IPR003141">
    <property type="entry name" value="Pol/His_phosphatase_N"/>
</dbReference>
<dbReference type="GO" id="GO:0006260">
    <property type="term" value="P:DNA replication"/>
    <property type="evidence" value="ECO:0007669"/>
    <property type="project" value="UniProtKB-KW"/>
</dbReference>
<comment type="subcellular location">
    <subcellularLocation>
        <location evidence="1">Cytoplasm</location>
    </subcellularLocation>
</comment>
<dbReference type="SMART" id="SM00481">
    <property type="entry name" value="POLIIIAc"/>
    <property type="match status" value="1"/>
</dbReference>
<dbReference type="STRING" id="1385513.N780_02230"/>
<comment type="caution">
    <text evidence="12">The sequence shown here is derived from an EMBL/GenBank/DDBJ whole genome shotgun (WGS) entry which is preliminary data.</text>
</comment>
<dbReference type="Pfam" id="PF01336">
    <property type="entry name" value="tRNA_anti-codon"/>
    <property type="match status" value="1"/>
</dbReference>
<dbReference type="Gene3D" id="1.10.10.1600">
    <property type="entry name" value="Bacterial DNA polymerase III alpha subunit, thumb domain"/>
    <property type="match status" value="1"/>
</dbReference>
<reference evidence="12 13" key="1">
    <citation type="submission" date="2013-08" db="EMBL/GenBank/DDBJ databases">
        <title>Genome of Pontibacillus chungwhensis.</title>
        <authorList>
            <person name="Wang Q."/>
            <person name="Wang G."/>
        </authorList>
    </citation>
    <scope>NUCLEOTIDE SEQUENCE [LARGE SCALE GENOMIC DNA]</scope>
    <source>
        <strain evidence="12 13">BH030062</strain>
    </source>
</reference>
<keyword evidence="6" id="KW-0548">Nucleotidyltransferase</keyword>
<dbReference type="CDD" id="cd04485">
    <property type="entry name" value="DnaE_OBF"/>
    <property type="match status" value="1"/>
</dbReference>
<dbReference type="Gene3D" id="3.20.20.140">
    <property type="entry name" value="Metal-dependent hydrolases"/>
    <property type="match status" value="1"/>
</dbReference>
<dbReference type="InterPro" id="IPR004805">
    <property type="entry name" value="DnaE2/DnaE/PolC"/>
</dbReference>
<gene>
    <name evidence="12" type="ORF">N780_02230</name>
</gene>
<dbReference type="Pfam" id="PF14579">
    <property type="entry name" value="HHH_6"/>
    <property type="match status" value="1"/>
</dbReference>
<keyword evidence="5" id="KW-0808">Transferase</keyword>
<dbReference type="InterPro" id="IPR004365">
    <property type="entry name" value="NA-bd_OB_tRNA"/>
</dbReference>
<dbReference type="Pfam" id="PF07733">
    <property type="entry name" value="DNA_pol3_alpha"/>
    <property type="match status" value="1"/>
</dbReference>
<dbReference type="GO" id="GO:0003887">
    <property type="term" value="F:DNA-directed DNA polymerase activity"/>
    <property type="evidence" value="ECO:0007669"/>
    <property type="project" value="UniProtKB-KW"/>
</dbReference>
<comment type="catalytic activity">
    <reaction evidence="10">
        <text>DNA(n) + a 2'-deoxyribonucleoside 5'-triphosphate = DNA(n+1) + diphosphate</text>
        <dbReference type="Rhea" id="RHEA:22508"/>
        <dbReference type="Rhea" id="RHEA-COMP:17339"/>
        <dbReference type="Rhea" id="RHEA-COMP:17340"/>
        <dbReference type="ChEBI" id="CHEBI:33019"/>
        <dbReference type="ChEBI" id="CHEBI:61560"/>
        <dbReference type="ChEBI" id="CHEBI:173112"/>
        <dbReference type="EC" id="2.7.7.7"/>
    </reaction>
</comment>
<protein>
    <recommendedName>
        <fullName evidence="4">DNA polymerase III subunit alpha</fullName>
        <ecNumber evidence="3">2.7.7.7</ecNumber>
    </recommendedName>
</protein>
<evidence type="ECO:0000256" key="1">
    <source>
        <dbReference type="ARBA" id="ARBA00004496"/>
    </source>
</evidence>
<dbReference type="EMBL" id="AVBG01000009">
    <property type="protein sequence ID" value="KGP90826.1"/>
    <property type="molecule type" value="Genomic_DNA"/>
</dbReference>
<keyword evidence="13" id="KW-1185">Reference proteome</keyword>
<dbReference type="RefSeq" id="WP_036784410.1">
    <property type="nucleotide sequence ID" value="NZ_AVBG01000009.1"/>
</dbReference>
<dbReference type="Gene3D" id="1.10.150.870">
    <property type="match status" value="1"/>
</dbReference>
<dbReference type="GO" id="GO:0005737">
    <property type="term" value="C:cytoplasm"/>
    <property type="evidence" value="ECO:0007669"/>
    <property type="project" value="UniProtKB-SubCell"/>
</dbReference>
<evidence type="ECO:0000256" key="9">
    <source>
        <dbReference type="ARBA" id="ARBA00025611"/>
    </source>
</evidence>
<accession>A0A0A2UWG5</accession>
<keyword evidence="7" id="KW-0235">DNA replication</keyword>
<dbReference type="InterPro" id="IPR011708">
    <property type="entry name" value="DNA_pol3_alpha_NTPase_dom"/>
</dbReference>
<proteinExistence type="inferred from homology"/>
<evidence type="ECO:0000256" key="2">
    <source>
        <dbReference type="ARBA" id="ARBA00009496"/>
    </source>
</evidence>
<evidence type="ECO:0000256" key="8">
    <source>
        <dbReference type="ARBA" id="ARBA00022932"/>
    </source>
</evidence>
<evidence type="ECO:0000256" key="10">
    <source>
        <dbReference type="ARBA" id="ARBA00049244"/>
    </source>
</evidence>
<comment type="function">
    <text evidence="9">DNA polymerase III is a complex, multichain enzyme responsible for most of the replicative synthesis in bacteria. This DNA polymerase also exhibits 3' to 5' exonuclease activity. The alpha chain is the DNA polymerase.</text>
</comment>
<organism evidence="12 13">
    <name type="scientific">Pontibacillus chungwhensis BH030062</name>
    <dbReference type="NCBI Taxonomy" id="1385513"/>
    <lineage>
        <taxon>Bacteria</taxon>
        <taxon>Bacillati</taxon>
        <taxon>Bacillota</taxon>
        <taxon>Bacilli</taxon>
        <taxon>Bacillales</taxon>
        <taxon>Bacillaceae</taxon>
        <taxon>Pontibacillus</taxon>
    </lineage>
</organism>
<dbReference type="eggNOG" id="COG0587">
    <property type="taxonomic scope" value="Bacteria"/>
</dbReference>
<evidence type="ECO:0000256" key="4">
    <source>
        <dbReference type="ARBA" id="ARBA00019114"/>
    </source>
</evidence>
<evidence type="ECO:0000256" key="5">
    <source>
        <dbReference type="ARBA" id="ARBA00022679"/>
    </source>
</evidence>
<dbReference type="Pfam" id="PF02811">
    <property type="entry name" value="PHP"/>
    <property type="match status" value="1"/>
</dbReference>
<dbReference type="GO" id="GO:0003676">
    <property type="term" value="F:nucleic acid binding"/>
    <property type="evidence" value="ECO:0007669"/>
    <property type="project" value="InterPro"/>
</dbReference>
<dbReference type="SUPFAM" id="SSF160975">
    <property type="entry name" value="AF1531-like"/>
    <property type="match status" value="1"/>
</dbReference>
<evidence type="ECO:0000313" key="13">
    <source>
        <dbReference type="Proteomes" id="UP000030153"/>
    </source>
</evidence>
<evidence type="ECO:0000256" key="6">
    <source>
        <dbReference type="ARBA" id="ARBA00022695"/>
    </source>
</evidence>
<dbReference type="InterPro" id="IPR029460">
    <property type="entry name" value="DNAPol_HHH"/>
</dbReference>
<comment type="similarity">
    <text evidence="2">Belongs to the DNA polymerase type-C family. DnaE subfamily.</text>
</comment>
<feature type="domain" description="Polymerase/histidinol phosphatase N-terminal" evidence="11">
    <location>
        <begin position="4"/>
        <end position="71"/>
    </location>
</feature>
<evidence type="ECO:0000313" key="12">
    <source>
        <dbReference type="EMBL" id="KGP90826.1"/>
    </source>
</evidence>
<name>A0A0A2UWG5_9BACI</name>
<dbReference type="PANTHER" id="PTHR32294:SF0">
    <property type="entry name" value="DNA POLYMERASE III SUBUNIT ALPHA"/>
    <property type="match status" value="1"/>
</dbReference>
<dbReference type="InterPro" id="IPR041931">
    <property type="entry name" value="DNA_pol3_alpha_thumb_dom"/>
</dbReference>
<dbReference type="Proteomes" id="UP000030153">
    <property type="component" value="Unassembled WGS sequence"/>
</dbReference>
<evidence type="ECO:0000256" key="7">
    <source>
        <dbReference type="ARBA" id="ARBA00022705"/>
    </source>
</evidence>
<dbReference type="PANTHER" id="PTHR32294">
    <property type="entry name" value="DNA POLYMERASE III SUBUNIT ALPHA"/>
    <property type="match status" value="1"/>
</dbReference>
<dbReference type="GO" id="GO:0008408">
    <property type="term" value="F:3'-5' exonuclease activity"/>
    <property type="evidence" value="ECO:0007669"/>
    <property type="project" value="InterPro"/>
</dbReference>
<sequence>MDFVHLQVRSGYSLMRSTNTIEKLVATAKEQGFTSLALTDEGVMYGAVSFYQTCMRYGVKPILGLTVRVFYEGGTEELVLLAKSNRGYEKLVELSSYLQMSEQEALDRREINAYTEGCIGILPLYQSSLHPLILHNEEHRLSESLNNWKNDFGDGDFYIGVEDHGLEEERHLHVALEEVMPEGVPMVALQDVWYLNEEDVYAYDCLQSIRSNTKWDGQPSANQKHHHFRSSKDMYNLFGEWKPELLTETRNIANRCDVSLSFDRMMLPSYPVPTEDTSDQYLRSLCEQGLDQRYGTPSEQVRERLDYELSVIESMQFSDYFLIVWDFMDYARKEKIMTGPGRGSAAGSLVAYLLYITDVDPIKYDLLFERFLNPDRVTMPDIDIDFSDVRRDEVIQYVAQKYGAEHVAQIITFGTFGPRSVIRELIKTMGIDQQEAAYLMKFIPQQSSGSIVEIVQDSTELKEYIQGSDTLKRLFRIATRLEGLPRHASTHAAGVVISQKPLMKNVPLTSGHDGVPLTQFAMNELEAIGLLKMDFLGLRNLSLIERMTESIKKKESVGVTFESYSDPATFSLLRNGKTTGVFQLESKGMRDVLERLQPSHFEDIVAVNALYRPGPMEFIQTYINRKHGKEEVTYPHPDLQPILHKTYGVLVYQEQIMQIAHKMAGFSLGQADLLRRAVSKKKEQAILEQKNAFIKGCSVNGYTTDVAEQMFQWIISFSNYGFNRSHAVAYSVISYQLAYLKAHYPAYFMAELMSSVSSDRIQSYVNEARELSVPILSPSVNRSFGKYTVERGSIRIGLGSIKGVGKNALKEIIQSRKEKPFKHLFDFCRRVSLTVVNRPVIESLILAGCFDDTNRNRASLLASVDHAMEQGELFSETNDQESFFTEEIELGASYIEVEPFSKMKQLGMEREVLGMYISSHPLASYREQLRENGFLSLREASKAARKKQLKASVVIQELKVIRTKRGDPMAFLTLGDEQTEMEAVVFPDLFREVRQWLDEELIVFIVGRMEERNGKLQWILEQIGPFKEEELGRSSADSRRLFLKIQDEKDSTLKKVKEISTQYPGNVPIIVHYPLQKETYQLGISYAIEPKREAIKLLEEELGEANVVLK</sequence>
<dbReference type="AlphaFoldDB" id="A0A0A2UWG5"/>
<evidence type="ECO:0000256" key="3">
    <source>
        <dbReference type="ARBA" id="ARBA00012417"/>
    </source>
</evidence>